<feature type="compositionally biased region" description="Basic and acidic residues" evidence="1">
    <location>
        <begin position="22"/>
        <end position="32"/>
    </location>
</feature>
<dbReference type="Proteomes" id="UP000760860">
    <property type="component" value="Unassembled WGS sequence"/>
</dbReference>
<name>A0A329SSB5_9STRA</name>
<sequence length="229" mass="26565">MDDEFEEKQAEATSDIYSQRVSDGEAPARTEEFPSDLPMQYPYDMAKFYVCECYTRYCDLVLHDLFTRNKRCVTITGSPGTGKSIFYMYVYFFNHFQREEQYRGFTIITASFTMDSELDAVAVFKDHKQISKLLGPTKFAWFDTLSEIDEHPVIHLYDGPPKTHPKLDKMVCFAFGLEEWLDSLKKDVTQTTLYMPLWDADELLVAAKSLRIDLVITRAVMDERIGIFG</sequence>
<gene>
    <name evidence="3" type="ORF">PC110_g3937</name>
    <name evidence="2" type="ORF">PC129_g14862</name>
</gene>
<feature type="compositionally biased region" description="Polar residues" evidence="1">
    <location>
        <begin position="11"/>
        <end position="21"/>
    </location>
</feature>
<dbReference type="PANTHER" id="PTHR33129">
    <property type="entry name" value="PROTEIN KINASE DOMAIN-CONTAINING PROTEIN-RELATED"/>
    <property type="match status" value="1"/>
</dbReference>
<dbReference type="AlphaFoldDB" id="A0A329SSB5"/>
<evidence type="ECO:0000313" key="4">
    <source>
        <dbReference type="Proteomes" id="UP000251314"/>
    </source>
</evidence>
<dbReference type="Proteomes" id="UP000251314">
    <property type="component" value="Unassembled WGS sequence"/>
</dbReference>
<protein>
    <submittedName>
        <fullName evidence="3">Uncharacterized protein</fullName>
    </submittedName>
</protein>
<reference evidence="2" key="2">
    <citation type="submission" date="2018-05" db="EMBL/GenBank/DDBJ databases">
        <title>Effector identification in a new, highly contiguous assembly of the strawberry crown rot pathogen Phytophthora cactorum.</title>
        <authorList>
            <person name="Armitage A.D."/>
            <person name="Nellist C.F."/>
            <person name="Bates H."/>
            <person name="Vickerstaff R.J."/>
            <person name="Harrison R.J."/>
        </authorList>
    </citation>
    <scope>NUCLEOTIDE SEQUENCE</scope>
    <source>
        <strain evidence="2">P421</strain>
    </source>
</reference>
<dbReference type="EMBL" id="RCMV01000657">
    <property type="protein sequence ID" value="KAG3214221.1"/>
    <property type="molecule type" value="Genomic_DNA"/>
</dbReference>
<evidence type="ECO:0000313" key="2">
    <source>
        <dbReference type="EMBL" id="KAG3214221.1"/>
    </source>
</evidence>
<dbReference type="InterPro" id="IPR052980">
    <property type="entry name" value="Crinkler_effector"/>
</dbReference>
<dbReference type="EMBL" id="MJFZ01000058">
    <property type="protein sequence ID" value="RAW39853.1"/>
    <property type="molecule type" value="Genomic_DNA"/>
</dbReference>
<feature type="region of interest" description="Disordered" evidence="1">
    <location>
        <begin position="1"/>
        <end position="33"/>
    </location>
</feature>
<proteinExistence type="predicted"/>
<dbReference type="VEuPathDB" id="FungiDB:PC110_g3937"/>
<reference evidence="3 4" key="1">
    <citation type="submission" date="2018-01" db="EMBL/GenBank/DDBJ databases">
        <title>Draft genome of the strawberry crown rot pathogen Phytophthora cactorum.</title>
        <authorList>
            <person name="Armitage A.D."/>
            <person name="Lysoe E."/>
            <person name="Nellist C.F."/>
            <person name="Harrison R.J."/>
            <person name="Brurberg M.B."/>
        </authorList>
    </citation>
    <scope>NUCLEOTIDE SEQUENCE [LARGE SCALE GENOMIC DNA]</scope>
    <source>
        <strain evidence="3 4">10300</strain>
    </source>
</reference>
<evidence type="ECO:0000256" key="1">
    <source>
        <dbReference type="SAM" id="MobiDB-lite"/>
    </source>
</evidence>
<accession>A0A329SSB5</accession>
<dbReference type="PANTHER" id="PTHR33129:SF3">
    <property type="entry name" value="HOT SPOT (RHS) PROTEIN, PUTATIVE-RELATED"/>
    <property type="match status" value="1"/>
</dbReference>
<comment type="caution">
    <text evidence="3">The sequence shown here is derived from an EMBL/GenBank/DDBJ whole genome shotgun (WGS) entry which is preliminary data.</text>
</comment>
<evidence type="ECO:0000313" key="3">
    <source>
        <dbReference type="EMBL" id="RAW39853.1"/>
    </source>
</evidence>
<organism evidence="3 4">
    <name type="scientific">Phytophthora cactorum</name>
    <dbReference type="NCBI Taxonomy" id="29920"/>
    <lineage>
        <taxon>Eukaryota</taxon>
        <taxon>Sar</taxon>
        <taxon>Stramenopiles</taxon>
        <taxon>Oomycota</taxon>
        <taxon>Peronosporomycetes</taxon>
        <taxon>Peronosporales</taxon>
        <taxon>Peronosporaceae</taxon>
        <taxon>Phytophthora</taxon>
    </lineage>
</organism>
<dbReference type="OrthoDB" id="19861at2759"/>
<keyword evidence="4" id="KW-1185">Reference proteome</keyword>